<dbReference type="GO" id="GO:0004821">
    <property type="term" value="F:histidine-tRNA ligase activity"/>
    <property type="evidence" value="ECO:0007669"/>
    <property type="project" value="UniProtKB-UniRule"/>
</dbReference>
<proteinExistence type="inferred from homology"/>
<feature type="binding site" evidence="9">
    <location>
        <position position="125"/>
    </location>
    <ligand>
        <name>L-histidine</name>
        <dbReference type="ChEBI" id="CHEBI:57595"/>
    </ligand>
</feature>
<dbReference type="NCBIfam" id="TIGR00442">
    <property type="entry name" value="hisS"/>
    <property type="match status" value="1"/>
</dbReference>
<dbReference type="GO" id="GO:0006427">
    <property type="term" value="P:histidyl-tRNA aminoacylation"/>
    <property type="evidence" value="ECO:0007669"/>
    <property type="project" value="UniProtKB-UniRule"/>
</dbReference>
<dbReference type="EMBL" id="JACDQQ010002051">
    <property type="protein sequence ID" value="MBA0087533.1"/>
    <property type="molecule type" value="Genomic_DNA"/>
</dbReference>
<dbReference type="InterPro" id="IPR006195">
    <property type="entry name" value="aa-tRNA-synth_II"/>
</dbReference>
<keyword evidence="5 8" id="KW-0648">Protein biosynthesis</keyword>
<dbReference type="PANTHER" id="PTHR43707">
    <property type="entry name" value="HISTIDYL-TRNA SYNTHETASE"/>
    <property type="match status" value="1"/>
</dbReference>
<comment type="subcellular location">
    <subcellularLocation>
        <location evidence="8">Cytoplasm</location>
    </subcellularLocation>
</comment>
<dbReference type="InterPro" id="IPR004516">
    <property type="entry name" value="HisRS/HisZ"/>
</dbReference>
<dbReference type="HAMAP" id="MF_00127">
    <property type="entry name" value="His_tRNA_synth"/>
    <property type="match status" value="1"/>
</dbReference>
<dbReference type="EC" id="6.1.1.21" evidence="8"/>
<evidence type="ECO:0000256" key="9">
    <source>
        <dbReference type="PIRSR" id="PIRSR001549-1"/>
    </source>
</evidence>
<dbReference type="AlphaFoldDB" id="A0A7V8NU95"/>
<feature type="binding site" evidence="9">
    <location>
        <position position="256"/>
    </location>
    <ligand>
        <name>L-histidine</name>
        <dbReference type="ChEBI" id="CHEBI:57595"/>
    </ligand>
</feature>
<evidence type="ECO:0000256" key="1">
    <source>
        <dbReference type="ARBA" id="ARBA00008226"/>
    </source>
</evidence>
<dbReference type="Pfam" id="PF03129">
    <property type="entry name" value="HGTP_anticodon"/>
    <property type="match status" value="1"/>
</dbReference>
<dbReference type="InterPro" id="IPR015807">
    <property type="entry name" value="His-tRNA-ligase"/>
</dbReference>
<evidence type="ECO:0000313" key="11">
    <source>
        <dbReference type="EMBL" id="MBA0087533.1"/>
    </source>
</evidence>
<reference evidence="11" key="1">
    <citation type="submission" date="2020-06" db="EMBL/GenBank/DDBJ databases">
        <title>Legume-microbial interactions unlock mineral nutrients during tropical forest succession.</title>
        <authorList>
            <person name="Epihov D.Z."/>
        </authorList>
    </citation>
    <scope>NUCLEOTIDE SEQUENCE [LARGE SCALE GENOMIC DNA]</scope>
    <source>
        <strain evidence="11">Pan2503</strain>
    </source>
</reference>
<dbReference type="InterPro" id="IPR004154">
    <property type="entry name" value="Anticodon-bd"/>
</dbReference>
<dbReference type="SUPFAM" id="SSF52954">
    <property type="entry name" value="Class II aaRS ABD-related"/>
    <property type="match status" value="1"/>
</dbReference>
<comment type="similarity">
    <text evidence="1 8">Belongs to the class-II aminoacyl-tRNA synthetase family.</text>
</comment>
<keyword evidence="6 8" id="KW-0030">Aminoacyl-tRNA synthetase</keyword>
<evidence type="ECO:0000256" key="4">
    <source>
        <dbReference type="ARBA" id="ARBA00022741"/>
    </source>
</evidence>
<comment type="caution">
    <text evidence="11">The sequence shown here is derived from an EMBL/GenBank/DDBJ whole genome shotgun (WGS) entry which is preliminary data.</text>
</comment>
<evidence type="ECO:0000259" key="10">
    <source>
        <dbReference type="PROSITE" id="PS50862"/>
    </source>
</evidence>
<dbReference type="InterPro" id="IPR036621">
    <property type="entry name" value="Anticodon-bd_dom_sf"/>
</dbReference>
<feature type="binding site" evidence="9">
    <location>
        <position position="111"/>
    </location>
    <ligand>
        <name>L-histidine</name>
        <dbReference type="ChEBI" id="CHEBI:57595"/>
    </ligand>
</feature>
<accession>A0A7V8NU95</accession>
<evidence type="ECO:0000256" key="5">
    <source>
        <dbReference type="ARBA" id="ARBA00022917"/>
    </source>
</evidence>
<feature type="binding site" evidence="9">
    <location>
        <begin position="80"/>
        <end position="82"/>
    </location>
    <ligand>
        <name>L-histidine</name>
        <dbReference type="ChEBI" id="CHEBI:57595"/>
    </ligand>
</feature>
<dbReference type="PANTHER" id="PTHR43707:SF1">
    <property type="entry name" value="HISTIDINE--TRNA LIGASE, MITOCHONDRIAL-RELATED"/>
    <property type="match status" value="1"/>
</dbReference>
<comment type="subunit">
    <text evidence="2 8">Homodimer.</text>
</comment>
<dbReference type="InterPro" id="IPR041715">
    <property type="entry name" value="HisRS-like_core"/>
</dbReference>
<evidence type="ECO:0000256" key="6">
    <source>
        <dbReference type="ARBA" id="ARBA00023146"/>
    </source>
</evidence>
<dbReference type="Gene3D" id="3.40.50.800">
    <property type="entry name" value="Anticodon-binding domain"/>
    <property type="match status" value="1"/>
</dbReference>
<evidence type="ECO:0000256" key="8">
    <source>
        <dbReference type="HAMAP-Rule" id="MF_00127"/>
    </source>
</evidence>
<organism evidence="11 12">
    <name type="scientific">Candidatus Acidiferrum panamense</name>
    <dbReference type="NCBI Taxonomy" id="2741543"/>
    <lineage>
        <taxon>Bacteria</taxon>
        <taxon>Pseudomonadati</taxon>
        <taxon>Acidobacteriota</taxon>
        <taxon>Terriglobia</taxon>
        <taxon>Candidatus Acidiferrales</taxon>
        <taxon>Candidatus Acidiferrum</taxon>
    </lineage>
</organism>
<feature type="binding site" evidence="9">
    <location>
        <position position="129"/>
    </location>
    <ligand>
        <name>L-histidine</name>
        <dbReference type="ChEBI" id="CHEBI:57595"/>
    </ligand>
</feature>
<dbReference type="PIRSF" id="PIRSF001549">
    <property type="entry name" value="His-tRNA_synth"/>
    <property type="match status" value="1"/>
</dbReference>
<dbReference type="Proteomes" id="UP000567293">
    <property type="component" value="Unassembled WGS sequence"/>
</dbReference>
<dbReference type="CDD" id="cd00773">
    <property type="entry name" value="HisRS-like_core"/>
    <property type="match status" value="1"/>
</dbReference>
<dbReference type="Gene3D" id="3.30.930.10">
    <property type="entry name" value="Bira Bifunctional Protein, Domain 2"/>
    <property type="match status" value="1"/>
</dbReference>
<dbReference type="GO" id="GO:0005737">
    <property type="term" value="C:cytoplasm"/>
    <property type="evidence" value="ECO:0007669"/>
    <property type="project" value="UniProtKB-SubCell"/>
</dbReference>
<gene>
    <name evidence="8" type="primary">hisS</name>
    <name evidence="11" type="ORF">HRJ53_21315</name>
</gene>
<dbReference type="SUPFAM" id="SSF55681">
    <property type="entry name" value="Class II aaRS and biotin synthetases"/>
    <property type="match status" value="1"/>
</dbReference>
<dbReference type="InterPro" id="IPR045864">
    <property type="entry name" value="aa-tRNA-synth_II/BPL/LPL"/>
</dbReference>
<keyword evidence="4 8" id="KW-0547">Nucleotide-binding</keyword>
<evidence type="ECO:0000313" key="12">
    <source>
        <dbReference type="Proteomes" id="UP000567293"/>
    </source>
</evidence>
<evidence type="ECO:0000256" key="3">
    <source>
        <dbReference type="ARBA" id="ARBA00022598"/>
    </source>
</evidence>
<evidence type="ECO:0000256" key="7">
    <source>
        <dbReference type="ARBA" id="ARBA00047639"/>
    </source>
</evidence>
<keyword evidence="3 8" id="KW-0436">Ligase</keyword>
<feature type="domain" description="Aminoacyl-transfer RNA synthetases class-II family profile" evidence="10">
    <location>
        <begin position="1"/>
        <end position="322"/>
    </location>
</feature>
<sequence>MIKAVKGTRDLLPPATEVWNRVETTAREVLGLYNYQEIRTPILEETQLFARGVGSDTDIVTKEMYTFEDRDGSSLTLRPENTASVIRAYIEHRLDQRPGVQKLYYMGPMFRRERPQKGRYRQFYQIGAEAIGSESALIDAEVIAMVVEILERAGLSGFQLLINSVGDHDCRPQYVERLRLALEPVAAQMCEDCRRRSQTNPLRVLDCKVEHDQPIIERLPMIVDHLCDGCRAHFDAVKKHLSDLGIAYEVRPRLVRGLDYYMRTTFEVVHGALGAQNSVLGGGRYDGLAEALGSKVHSPGIGFSIGEDRLVMSVEQTQAPKPLDLFIALHRDAAVRHALLLARDLRRAGHSVELGQGRLKRAMELADKLGARFALVVGDDEIASGRYPLKDMATGKQQTLTPDEITAQLAAKN</sequence>
<evidence type="ECO:0000256" key="2">
    <source>
        <dbReference type="ARBA" id="ARBA00011738"/>
    </source>
</evidence>
<dbReference type="PROSITE" id="PS50862">
    <property type="entry name" value="AA_TRNA_LIGASE_II"/>
    <property type="match status" value="1"/>
</dbReference>
<dbReference type="Pfam" id="PF13393">
    <property type="entry name" value="tRNA-synt_His"/>
    <property type="match status" value="1"/>
</dbReference>
<keyword evidence="8" id="KW-0067">ATP-binding</keyword>
<keyword evidence="8" id="KW-0963">Cytoplasm</keyword>
<comment type="catalytic activity">
    <reaction evidence="7 8">
        <text>tRNA(His) + L-histidine + ATP = L-histidyl-tRNA(His) + AMP + diphosphate + H(+)</text>
        <dbReference type="Rhea" id="RHEA:17313"/>
        <dbReference type="Rhea" id="RHEA-COMP:9665"/>
        <dbReference type="Rhea" id="RHEA-COMP:9689"/>
        <dbReference type="ChEBI" id="CHEBI:15378"/>
        <dbReference type="ChEBI" id="CHEBI:30616"/>
        <dbReference type="ChEBI" id="CHEBI:33019"/>
        <dbReference type="ChEBI" id="CHEBI:57595"/>
        <dbReference type="ChEBI" id="CHEBI:78442"/>
        <dbReference type="ChEBI" id="CHEBI:78527"/>
        <dbReference type="ChEBI" id="CHEBI:456215"/>
        <dbReference type="EC" id="6.1.1.21"/>
    </reaction>
</comment>
<dbReference type="GO" id="GO:0005524">
    <property type="term" value="F:ATP binding"/>
    <property type="evidence" value="ECO:0007669"/>
    <property type="project" value="UniProtKB-UniRule"/>
</dbReference>
<name>A0A7V8NU95_9BACT</name>
<feature type="binding site" evidence="9">
    <location>
        <begin position="260"/>
        <end position="261"/>
    </location>
    <ligand>
        <name>L-histidine</name>
        <dbReference type="ChEBI" id="CHEBI:57595"/>
    </ligand>
</feature>
<keyword evidence="12" id="KW-1185">Reference proteome</keyword>
<protein>
    <recommendedName>
        <fullName evidence="8">Histidine--tRNA ligase</fullName>
        <ecNumber evidence="8">6.1.1.21</ecNumber>
    </recommendedName>
    <alternativeName>
        <fullName evidence="8">Histidyl-tRNA synthetase</fullName>
        <shortName evidence="8">HisRS</shortName>
    </alternativeName>
</protein>